<dbReference type="KEGG" id="bbif:117213892"/>
<keyword evidence="2" id="KW-1185">Reference proteome</keyword>
<dbReference type="GeneID" id="117213892"/>
<dbReference type="RefSeq" id="XP_033315468.1">
    <property type="nucleotide sequence ID" value="XM_033459577.1"/>
</dbReference>
<feature type="compositionally biased region" description="Basic residues" evidence="1">
    <location>
        <begin position="14"/>
        <end position="44"/>
    </location>
</feature>
<feature type="compositionally biased region" description="Polar residues" evidence="1">
    <location>
        <begin position="49"/>
        <end position="67"/>
    </location>
</feature>
<dbReference type="Proteomes" id="UP000515164">
    <property type="component" value="Unplaced"/>
</dbReference>
<feature type="region of interest" description="Disordered" evidence="1">
    <location>
        <begin position="1"/>
        <end position="73"/>
    </location>
</feature>
<accession>A0A6P8N3Z4</accession>
<dbReference type="AlphaFoldDB" id="A0A6P8N3Z4"/>
<protein>
    <submittedName>
        <fullName evidence="3">Uncharacterized protein LOC117213892</fullName>
    </submittedName>
</protein>
<name>A0A6P8N3Z4_9HYME</name>
<evidence type="ECO:0000313" key="2">
    <source>
        <dbReference type="Proteomes" id="UP000515164"/>
    </source>
</evidence>
<evidence type="ECO:0000256" key="1">
    <source>
        <dbReference type="SAM" id="MobiDB-lite"/>
    </source>
</evidence>
<gene>
    <name evidence="3" type="primary">LOC117213892</name>
</gene>
<reference evidence="3" key="1">
    <citation type="submission" date="2025-08" db="UniProtKB">
        <authorList>
            <consortium name="RefSeq"/>
        </authorList>
    </citation>
    <scope>IDENTIFICATION</scope>
    <source>
        <tissue evidence="3">Muscle</tissue>
    </source>
</reference>
<sequence>MDTDMSEAVECEKKKKSRRPFKPPPKRSRKRGRRGGAKARGQRLRRLEGSSSTEGSNSVAPAPSSSLGDPFGY</sequence>
<organism evidence="2 3">
    <name type="scientific">Bombus bifarius</name>
    <dbReference type="NCBI Taxonomy" id="103933"/>
    <lineage>
        <taxon>Eukaryota</taxon>
        <taxon>Metazoa</taxon>
        <taxon>Ecdysozoa</taxon>
        <taxon>Arthropoda</taxon>
        <taxon>Hexapoda</taxon>
        <taxon>Insecta</taxon>
        <taxon>Pterygota</taxon>
        <taxon>Neoptera</taxon>
        <taxon>Endopterygota</taxon>
        <taxon>Hymenoptera</taxon>
        <taxon>Apocrita</taxon>
        <taxon>Aculeata</taxon>
        <taxon>Apoidea</taxon>
        <taxon>Anthophila</taxon>
        <taxon>Apidae</taxon>
        <taxon>Bombus</taxon>
        <taxon>Pyrobombus</taxon>
    </lineage>
</organism>
<proteinExistence type="predicted"/>
<evidence type="ECO:0000313" key="3">
    <source>
        <dbReference type="RefSeq" id="XP_033315468.1"/>
    </source>
</evidence>